<dbReference type="AlphaFoldDB" id="A0A9N9IJE4"/>
<feature type="compositionally biased region" description="Low complexity" evidence="1">
    <location>
        <begin position="1"/>
        <end position="25"/>
    </location>
</feature>
<gene>
    <name evidence="2" type="ORF">ALEPTO_LOCUS12788</name>
</gene>
<evidence type="ECO:0000256" key="1">
    <source>
        <dbReference type="SAM" id="MobiDB-lite"/>
    </source>
</evidence>
<accession>A0A9N9IJE4</accession>
<feature type="non-terminal residue" evidence="2">
    <location>
        <position position="53"/>
    </location>
</feature>
<organism evidence="2 3">
    <name type="scientific">Ambispora leptoticha</name>
    <dbReference type="NCBI Taxonomy" id="144679"/>
    <lineage>
        <taxon>Eukaryota</taxon>
        <taxon>Fungi</taxon>
        <taxon>Fungi incertae sedis</taxon>
        <taxon>Mucoromycota</taxon>
        <taxon>Glomeromycotina</taxon>
        <taxon>Glomeromycetes</taxon>
        <taxon>Archaeosporales</taxon>
        <taxon>Ambisporaceae</taxon>
        <taxon>Ambispora</taxon>
    </lineage>
</organism>
<evidence type="ECO:0000313" key="2">
    <source>
        <dbReference type="EMBL" id="CAG8735903.1"/>
    </source>
</evidence>
<feature type="non-terminal residue" evidence="2">
    <location>
        <position position="1"/>
    </location>
</feature>
<feature type="region of interest" description="Disordered" evidence="1">
    <location>
        <begin position="1"/>
        <end position="53"/>
    </location>
</feature>
<name>A0A9N9IJE4_9GLOM</name>
<evidence type="ECO:0000313" key="3">
    <source>
        <dbReference type="Proteomes" id="UP000789508"/>
    </source>
</evidence>
<protein>
    <submittedName>
        <fullName evidence="2">10498_t:CDS:1</fullName>
    </submittedName>
</protein>
<reference evidence="2" key="1">
    <citation type="submission" date="2021-06" db="EMBL/GenBank/DDBJ databases">
        <authorList>
            <person name="Kallberg Y."/>
            <person name="Tangrot J."/>
            <person name="Rosling A."/>
        </authorList>
    </citation>
    <scope>NUCLEOTIDE SEQUENCE</scope>
    <source>
        <strain evidence="2">FL130A</strain>
    </source>
</reference>
<dbReference type="EMBL" id="CAJVPS010032780">
    <property type="protein sequence ID" value="CAG8735903.1"/>
    <property type="molecule type" value="Genomic_DNA"/>
</dbReference>
<comment type="caution">
    <text evidence="2">The sequence shown here is derived from an EMBL/GenBank/DDBJ whole genome shotgun (WGS) entry which is preliminary data.</text>
</comment>
<feature type="compositionally biased region" description="Basic and acidic residues" evidence="1">
    <location>
        <begin position="27"/>
        <end position="39"/>
    </location>
</feature>
<proteinExistence type="predicted"/>
<keyword evidence="3" id="KW-1185">Reference proteome</keyword>
<sequence length="53" mass="5752">VSTPTTIPRTTTKTTTPKTTTPRTTTPRKEATNKRKEYSGESSLVVAKKSAIT</sequence>
<dbReference type="Proteomes" id="UP000789508">
    <property type="component" value="Unassembled WGS sequence"/>
</dbReference>